<keyword evidence="4" id="KW-1185">Reference proteome</keyword>
<organism evidence="3 4">
    <name type="scientific">Symbiodinium microadriaticum</name>
    <name type="common">Dinoflagellate</name>
    <name type="synonym">Zooxanthella microadriatica</name>
    <dbReference type="NCBI Taxonomy" id="2951"/>
    <lineage>
        <taxon>Eukaryota</taxon>
        <taxon>Sar</taxon>
        <taxon>Alveolata</taxon>
        <taxon>Dinophyceae</taxon>
        <taxon>Suessiales</taxon>
        <taxon>Symbiodiniaceae</taxon>
        <taxon>Symbiodinium</taxon>
    </lineage>
</organism>
<evidence type="ECO:0000313" key="4">
    <source>
        <dbReference type="Proteomes" id="UP000186817"/>
    </source>
</evidence>
<keyword evidence="2" id="KW-0812">Transmembrane</keyword>
<dbReference type="EMBL" id="LSRX01000235">
    <property type="protein sequence ID" value="OLQ03483.1"/>
    <property type="molecule type" value="Genomic_DNA"/>
</dbReference>
<feature type="region of interest" description="Disordered" evidence="1">
    <location>
        <begin position="307"/>
        <end position="372"/>
    </location>
</feature>
<name>A0A1Q9E7T2_SYMMI</name>
<keyword evidence="2" id="KW-0472">Membrane</keyword>
<evidence type="ECO:0000313" key="3">
    <source>
        <dbReference type="EMBL" id="OLQ03483.1"/>
    </source>
</evidence>
<accession>A0A1Q9E7T2</accession>
<sequence>MEILWYGNSVSVLQLLDPSANVKVLAKSKEEALVVGRIRYGDAFPRVFNLECSEEGEATKLPELQSSKAAIAACVQNETDMATVIDIASKMDKIFAVVIAGPMVPDDIAHGEMTGKTSFIAMVRKADRAEKLQQLLEKSSKDHVGYENSVYNPQPGSPSSTLTPVLQQPGANAGKRRFIEDALTELRRKSGRGDIDTLKGALMSTTRKSQEQFERQAESLHKVRAEAEAVAVDVERVRRVNADRADRLSRYVDAALKDAGILKQGDGDARLVRDLKEQLAALQKDVAQQAQAFEHRSAELAEELRSKLQRGAESQKEEAAVLRPWREPDPGLGTQNKGKSLKGGSRYSSGTPSQAQDGRGQDARNSQVTEQARDGRFVETVGDLGQSLILHVLRTLYVQLSAIVMMMKKTMVDMMDVMRPLMMIVAVVLAVLVVMVVQVDVALVGILDQGDFPGTRAFEKFEQDRCFDAHKWRAEITRAHKDEPGVLDLAFENRHADAALRQDSQDESLTEFGLVAPVAEVAHCMDVASPYPGQARRRGKVGL</sequence>
<feature type="compositionally biased region" description="Basic and acidic residues" evidence="1">
    <location>
        <begin position="313"/>
        <end position="329"/>
    </location>
</feature>
<feature type="region of interest" description="Disordered" evidence="1">
    <location>
        <begin position="143"/>
        <end position="171"/>
    </location>
</feature>
<gene>
    <name evidence="3" type="ORF">AK812_SmicGene13577</name>
</gene>
<feature type="compositionally biased region" description="Polar residues" evidence="1">
    <location>
        <begin position="346"/>
        <end position="356"/>
    </location>
</feature>
<protein>
    <submittedName>
        <fullName evidence="3">Uncharacterized protein</fullName>
    </submittedName>
</protein>
<dbReference type="OrthoDB" id="434702at2759"/>
<dbReference type="Proteomes" id="UP000186817">
    <property type="component" value="Unassembled WGS sequence"/>
</dbReference>
<dbReference type="AlphaFoldDB" id="A0A1Q9E7T2"/>
<keyword evidence="2" id="KW-1133">Transmembrane helix</keyword>
<feature type="compositionally biased region" description="Polar residues" evidence="1">
    <location>
        <begin position="149"/>
        <end position="170"/>
    </location>
</feature>
<proteinExistence type="predicted"/>
<feature type="transmembrane region" description="Helical" evidence="2">
    <location>
        <begin position="420"/>
        <end position="447"/>
    </location>
</feature>
<evidence type="ECO:0000256" key="2">
    <source>
        <dbReference type="SAM" id="Phobius"/>
    </source>
</evidence>
<evidence type="ECO:0000256" key="1">
    <source>
        <dbReference type="SAM" id="MobiDB-lite"/>
    </source>
</evidence>
<comment type="caution">
    <text evidence="3">The sequence shown here is derived from an EMBL/GenBank/DDBJ whole genome shotgun (WGS) entry which is preliminary data.</text>
</comment>
<reference evidence="3 4" key="1">
    <citation type="submission" date="2016-02" db="EMBL/GenBank/DDBJ databases">
        <title>Genome analysis of coral dinoflagellate symbionts highlights evolutionary adaptations to a symbiotic lifestyle.</title>
        <authorList>
            <person name="Aranda M."/>
            <person name="Li Y."/>
            <person name="Liew Y.J."/>
            <person name="Baumgarten S."/>
            <person name="Simakov O."/>
            <person name="Wilson M."/>
            <person name="Piel J."/>
            <person name="Ashoor H."/>
            <person name="Bougouffa S."/>
            <person name="Bajic V.B."/>
            <person name="Ryu T."/>
            <person name="Ravasi T."/>
            <person name="Bayer T."/>
            <person name="Micklem G."/>
            <person name="Kim H."/>
            <person name="Bhak J."/>
            <person name="Lajeunesse T.C."/>
            <person name="Voolstra C.R."/>
        </authorList>
    </citation>
    <scope>NUCLEOTIDE SEQUENCE [LARGE SCALE GENOMIC DNA]</scope>
    <source>
        <strain evidence="3 4">CCMP2467</strain>
    </source>
</reference>